<dbReference type="Proteomes" id="UP001497482">
    <property type="component" value="Chromosome 8"/>
</dbReference>
<feature type="region of interest" description="Disordered" evidence="1">
    <location>
        <begin position="122"/>
        <end position="173"/>
    </location>
</feature>
<proteinExistence type="predicted"/>
<dbReference type="AlphaFoldDB" id="A0AAV2MHV3"/>
<reference evidence="2 3" key="1">
    <citation type="submission" date="2024-04" db="EMBL/GenBank/DDBJ databases">
        <authorList>
            <person name="Waldvogel A.-M."/>
            <person name="Schoenle A."/>
        </authorList>
    </citation>
    <scope>NUCLEOTIDE SEQUENCE [LARGE SCALE GENOMIC DNA]</scope>
</reference>
<gene>
    <name evidence="2" type="ORF">KC01_LOCUS39250</name>
</gene>
<feature type="region of interest" description="Disordered" evidence="1">
    <location>
        <begin position="194"/>
        <end position="213"/>
    </location>
</feature>
<accession>A0AAV2MHV3</accession>
<dbReference type="EMBL" id="OZ035830">
    <property type="protein sequence ID" value="CAL1612977.1"/>
    <property type="molecule type" value="Genomic_DNA"/>
</dbReference>
<organism evidence="2 3">
    <name type="scientific">Knipowitschia caucasica</name>
    <name type="common">Caucasian dwarf goby</name>
    <name type="synonym">Pomatoschistus caucasicus</name>
    <dbReference type="NCBI Taxonomy" id="637954"/>
    <lineage>
        <taxon>Eukaryota</taxon>
        <taxon>Metazoa</taxon>
        <taxon>Chordata</taxon>
        <taxon>Craniata</taxon>
        <taxon>Vertebrata</taxon>
        <taxon>Euteleostomi</taxon>
        <taxon>Actinopterygii</taxon>
        <taxon>Neopterygii</taxon>
        <taxon>Teleostei</taxon>
        <taxon>Neoteleostei</taxon>
        <taxon>Acanthomorphata</taxon>
        <taxon>Gobiaria</taxon>
        <taxon>Gobiiformes</taxon>
        <taxon>Gobioidei</taxon>
        <taxon>Gobiidae</taxon>
        <taxon>Gobiinae</taxon>
        <taxon>Knipowitschia</taxon>
    </lineage>
</organism>
<evidence type="ECO:0000256" key="1">
    <source>
        <dbReference type="SAM" id="MobiDB-lite"/>
    </source>
</evidence>
<evidence type="ECO:0000313" key="2">
    <source>
        <dbReference type="EMBL" id="CAL1612977.1"/>
    </source>
</evidence>
<evidence type="ECO:0000313" key="3">
    <source>
        <dbReference type="Proteomes" id="UP001497482"/>
    </source>
</evidence>
<sequence>MVVWASVLGATQLPHGDVLVEGETEGGEWQVARTLCSFKGGKVPICSKQDLVLTPTDSNTIEVDVRSTLTPPPATASPFQLNSVEHLNPAQLHKVEELLQRWSSVFATSEDDFGRTSAVLHQIPTGTAPPSRERCDDSKTGVGPTKGKKPENNSCQWSRKASRPTKEARVEAPPMARSLLRHWDKLKYIRCPATRLGRGKDPQTVPTNGPNCQHVQLKPLAHP</sequence>
<name>A0AAV2MHV3_KNICA</name>
<keyword evidence="3" id="KW-1185">Reference proteome</keyword>
<feature type="compositionally biased region" description="Polar residues" evidence="1">
    <location>
        <begin position="204"/>
        <end position="213"/>
    </location>
</feature>
<protein>
    <submittedName>
        <fullName evidence="2">Uncharacterized protein</fullName>
    </submittedName>
</protein>